<feature type="chain" id="PRO_5024925121" evidence="1">
    <location>
        <begin position="19"/>
        <end position="72"/>
    </location>
</feature>
<dbReference type="Proteomes" id="UP000449547">
    <property type="component" value="Unassembled WGS sequence"/>
</dbReference>
<keyword evidence="3" id="KW-1185">Reference proteome</keyword>
<accession>A0A642ULE9</accession>
<dbReference type="AlphaFoldDB" id="A0A642ULE9"/>
<dbReference type="GeneID" id="54782150"/>
<evidence type="ECO:0000256" key="1">
    <source>
        <dbReference type="SAM" id="SignalP"/>
    </source>
</evidence>
<gene>
    <name evidence="2" type="ORF">DIURU_003499</name>
</gene>
<name>A0A642ULE9_DIURU</name>
<dbReference type="RefSeq" id="XP_034011752.1">
    <property type="nucleotide sequence ID" value="XM_034156267.1"/>
</dbReference>
<sequence length="72" mass="7501">MKFAGVVAALAITAPVLGAPVENAERDVGQAVNDHLHYVGDVVNNAGGAVAQTVNVLLDTVFTLLRFGQRNN</sequence>
<dbReference type="EMBL" id="SWFT01000105">
    <property type="protein sequence ID" value="KAA8901129.1"/>
    <property type="molecule type" value="Genomic_DNA"/>
</dbReference>
<keyword evidence="1" id="KW-0732">Signal</keyword>
<dbReference type="VEuPathDB" id="FungiDB:DIURU_003499"/>
<evidence type="ECO:0000313" key="3">
    <source>
        <dbReference type="Proteomes" id="UP000449547"/>
    </source>
</evidence>
<organism evidence="2 3">
    <name type="scientific">Diutina rugosa</name>
    <name type="common">Yeast</name>
    <name type="synonym">Candida rugosa</name>
    <dbReference type="NCBI Taxonomy" id="5481"/>
    <lineage>
        <taxon>Eukaryota</taxon>
        <taxon>Fungi</taxon>
        <taxon>Dikarya</taxon>
        <taxon>Ascomycota</taxon>
        <taxon>Saccharomycotina</taxon>
        <taxon>Pichiomycetes</taxon>
        <taxon>Debaryomycetaceae</taxon>
        <taxon>Diutina</taxon>
    </lineage>
</organism>
<proteinExistence type="predicted"/>
<comment type="caution">
    <text evidence="2">The sequence shown here is derived from an EMBL/GenBank/DDBJ whole genome shotgun (WGS) entry which is preliminary data.</text>
</comment>
<reference evidence="2 3" key="1">
    <citation type="submission" date="2019-07" db="EMBL/GenBank/DDBJ databases">
        <title>Genome assembly of two rare yeast pathogens: Diutina rugosa and Trichomonascus ciferrii.</title>
        <authorList>
            <person name="Mixao V."/>
            <person name="Saus E."/>
            <person name="Hansen A."/>
            <person name="Lass-Flor C."/>
            <person name="Gabaldon T."/>
        </authorList>
    </citation>
    <scope>NUCLEOTIDE SEQUENCE [LARGE SCALE GENOMIC DNA]</scope>
    <source>
        <strain evidence="2 3">CBS 613</strain>
    </source>
</reference>
<protein>
    <submittedName>
        <fullName evidence="2">Uncharacterized protein</fullName>
    </submittedName>
</protein>
<feature type="signal peptide" evidence="1">
    <location>
        <begin position="1"/>
        <end position="18"/>
    </location>
</feature>
<evidence type="ECO:0000313" key="2">
    <source>
        <dbReference type="EMBL" id="KAA8901129.1"/>
    </source>
</evidence>